<dbReference type="GO" id="GO:0004640">
    <property type="term" value="F:phosphoribosylanthranilate isomerase activity"/>
    <property type="evidence" value="ECO:0007669"/>
    <property type="project" value="UniProtKB-UniRule"/>
</dbReference>
<evidence type="ECO:0000256" key="13">
    <source>
        <dbReference type="ARBA" id="ARBA00023239"/>
    </source>
</evidence>
<comment type="catalytic activity">
    <reaction evidence="15 16">
        <text>chorismate + L-glutamine = anthranilate + pyruvate + L-glutamate + H(+)</text>
        <dbReference type="Rhea" id="RHEA:21732"/>
        <dbReference type="ChEBI" id="CHEBI:15361"/>
        <dbReference type="ChEBI" id="CHEBI:15378"/>
        <dbReference type="ChEBI" id="CHEBI:16567"/>
        <dbReference type="ChEBI" id="CHEBI:29748"/>
        <dbReference type="ChEBI" id="CHEBI:29985"/>
        <dbReference type="ChEBI" id="CHEBI:58359"/>
        <dbReference type="EC" id="4.1.3.27"/>
    </reaction>
</comment>
<proteinExistence type="inferred from homology"/>
<evidence type="ECO:0000256" key="16">
    <source>
        <dbReference type="PIRNR" id="PIRNR001382"/>
    </source>
</evidence>
<dbReference type="Gene3D" id="3.40.50.880">
    <property type="match status" value="1"/>
</dbReference>
<evidence type="ECO:0000259" key="20">
    <source>
        <dbReference type="Pfam" id="PF00697"/>
    </source>
</evidence>
<comment type="function">
    <text evidence="3 16">Trifunctional enzyme bearing the Gln amidotransferase (GATase) domain of anthranilate synthase, indole-glycerolphosphate synthase, and phosphoribosylanthranilate isomerase activities.</text>
</comment>
<dbReference type="Gene3D" id="3.20.20.70">
    <property type="entry name" value="Aldolase class I"/>
    <property type="match status" value="2"/>
</dbReference>
<dbReference type="InterPro" id="IPR016302">
    <property type="entry name" value="Anthranilate_synth_II"/>
</dbReference>
<comment type="pathway">
    <text evidence="6 16">Amino-acid biosynthesis; L-tryptophan biosynthesis; L-tryptophan from chorismate: step 1/5.</text>
</comment>
<dbReference type="NCBIfam" id="TIGR00566">
    <property type="entry name" value="trpG_papA"/>
    <property type="match status" value="1"/>
</dbReference>
<feature type="domain" description="Indole-3-glycerol phosphate synthase" evidence="19">
    <location>
        <begin position="271"/>
        <end position="534"/>
    </location>
</feature>
<dbReference type="Pfam" id="PF00697">
    <property type="entry name" value="PRAI"/>
    <property type="match status" value="1"/>
</dbReference>
<dbReference type="CDD" id="cd00331">
    <property type="entry name" value="IGPS"/>
    <property type="match status" value="1"/>
</dbReference>
<keyword evidence="7 16" id="KW-0028">Amino-acid biosynthesis</keyword>
<dbReference type="AlphaFoldDB" id="A0AAD9I766"/>
<feature type="domain" description="Glutamine amidotransferase" evidence="18">
    <location>
        <begin position="38"/>
        <end position="226"/>
    </location>
</feature>
<evidence type="ECO:0000256" key="2">
    <source>
        <dbReference type="ARBA" id="ARBA00001633"/>
    </source>
</evidence>
<comment type="pathway">
    <text evidence="4 16">Amino-acid biosynthesis; L-tryptophan biosynthesis; L-tryptophan from chorismate: step 3/5.</text>
</comment>
<evidence type="ECO:0000256" key="9">
    <source>
        <dbReference type="ARBA" id="ARBA00022822"/>
    </source>
</evidence>
<protein>
    <recommendedName>
        <fullName evidence="16">Multifunctional tryptophan biosynthesis protein</fullName>
    </recommendedName>
    <domain>
        <recommendedName>
            <fullName evidence="16">Anthranilate synthase component 2</fullName>
            <shortName evidence="16">AS</shortName>
            <ecNumber evidence="16">4.1.3.27</ecNumber>
        </recommendedName>
        <alternativeName>
            <fullName evidence="16">Anthranilate synthase, glutamine amidotransferase component</fullName>
        </alternativeName>
    </domain>
    <domain>
        <recommendedName>
            <fullName evidence="16">Indole-3-glycerol phosphate synthase</fullName>
            <shortName evidence="16">IGPS</shortName>
            <ecNumber evidence="16">4.1.1.48</ecNumber>
        </recommendedName>
    </domain>
    <domain>
        <recommendedName>
            <fullName evidence="16">N-(5'-phosphoribosyl)anthranilate isomerase</fullName>
            <shortName evidence="16">PRAI</shortName>
            <ecNumber evidence="16">5.3.1.24</ecNumber>
        </recommendedName>
    </domain>
</protein>
<dbReference type="CDD" id="cd00405">
    <property type="entry name" value="PRAI"/>
    <property type="match status" value="1"/>
</dbReference>
<evidence type="ECO:0000256" key="11">
    <source>
        <dbReference type="ARBA" id="ARBA00023141"/>
    </source>
</evidence>
<dbReference type="FunFam" id="3.40.50.880:FF:000031">
    <property type="entry name" value="Multifunctional tryptophan biosynthesis protein"/>
    <property type="match status" value="1"/>
</dbReference>
<keyword evidence="11 16" id="KW-0057">Aromatic amino acid biosynthesis</keyword>
<feature type="compositionally biased region" description="Low complexity" evidence="17">
    <location>
        <begin position="242"/>
        <end position="255"/>
    </location>
</feature>
<evidence type="ECO:0000259" key="18">
    <source>
        <dbReference type="Pfam" id="PF00117"/>
    </source>
</evidence>
<keyword evidence="9 16" id="KW-0822">Tryptophan biosynthesis</keyword>
<dbReference type="GO" id="GO:0004425">
    <property type="term" value="F:indole-3-glycerol-phosphate synthase activity"/>
    <property type="evidence" value="ECO:0007669"/>
    <property type="project" value="UniProtKB-UniRule"/>
</dbReference>
<keyword evidence="22" id="KW-1185">Reference proteome</keyword>
<dbReference type="GO" id="GO:0004049">
    <property type="term" value="F:anthranilate synthase activity"/>
    <property type="evidence" value="ECO:0007669"/>
    <property type="project" value="UniProtKB-UniRule"/>
</dbReference>
<feature type="region of interest" description="Disordered" evidence="17">
    <location>
        <begin position="1"/>
        <end position="31"/>
    </location>
</feature>
<evidence type="ECO:0000256" key="14">
    <source>
        <dbReference type="ARBA" id="ARBA00023268"/>
    </source>
</evidence>
<dbReference type="PANTHER" id="PTHR43418">
    <property type="entry name" value="MULTIFUNCTIONAL TRYPTOPHAN BIOSYNTHESIS PROTEIN-RELATED"/>
    <property type="match status" value="1"/>
</dbReference>
<evidence type="ECO:0000256" key="17">
    <source>
        <dbReference type="SAM" id="MobiDB-lite"/>
    </source>
</evidence>
<feature type="domain" description="N-(5'phosphoribosyl) anthranilate isomerase (PRAI)" evidence="20">
    <location>
        <begin position="614"/>
        <end position="785"/>
    </location>
</feature>
<dbReference type="InterPro" id="IPR050472">
    <property type="entry name" value="Anth_synth/Amidotransfase"/>
</dbReference>
<dbReference type="Pfam" id="PF00117">
    <property type="entry name" value="GATase"/>
    <property type="match status" value="1"/>
</dbReference>
<dbReference type="PRINTS" id="PR00097">
    <property type="entry name" value="ANTSNTHASEII"/>
</dbReference>
<dbReference type="EMBL" id="JAQQPM010000006">
    <property type="protein sequence ID" value="KAK2072471.1"/>
    <property type="molecule type" value="Genomic_DNA"/>
</dbReference>
<evidence type="ECO:0000313" key="22">
    <source>
        <dbReference type="Proteomes" id="UP001217918"/>
    </source>
</evidence>
<keyword evidence="13 16" id="KW-0456">Lyase</keyword>
<dbReference type="CDD" id="cd01743">
    <property type="entry name" value="GATase1_Anthranilate_Synthase"/>
    <property type="match status" value="1"/>
</dbReference>
<dbReference type="PRINTS" id="PR00096">
    <property type="entry name" value="GATASE"/>
</dbReference>
<name>A0AAD9I766_9PEZI</name>
<keyword evidence="10" id="KW-0315">Glutamine amidotransferase</keyword>
<dbReference type="InterPro" id="IPR017926">
    <property type="entry name" value="GATASE"/>
</dbReference>
<evidence type="ECO:0000256" key="4">
    <source>
        <dbReference type="ARBA" id="ARBA00004664"/>
    </source>
</evidence>
<dbReference type="EC" id="4.1.1.48" evidence="16"/>
<keyword evidence="8 16" id="KW-0210">Decarboxylase</keyword>
<evidence type="ECO:0000256" key="3">
    <source>
        <dbReference type="ARBA" id="ARBA00003272"/>
    </source>
</evidence>
<accession>A0AAD9I766</accession>
<comment type="catalytic activity">
    <reaction evidence="2 16">
        <text>1-(2-carboxyphenylamino)-1-deoxy-D-ribulose 5-phosphate + H(+) = (1S,2R)-1-C-(indol-3-yl)glycerol 3-phosphate + CO2 + H2O</text>
        <dbReference type="Rhea" id="RHEA:23476"/>
        <dbReference type="ChEBI" id="CHEBI:15377"/>
        <dbReference type="ChEBI" id="CHEBI:15378"/>
        <dbReference type="ChEBI" id="CHEBI:16526"/>
        <dbReference type="ChEBI" id="CHEBI:58613"/>
        <dbReference type="ChEBI" id="CHEBI:58866"/>
        <dbReference type="EC" id="4.1.1.48"/>
    </reaction>
</comment>
<reference evidence="21" key="1">
    <citation type="journal article" date="2023" name="Mol. Plant Microbe Interact.">
        <title>Elucidating the Obligate Nature and Biological Capacity of an Invasive Fungal Corn Pathogen.</title>
        <authorList>
            <person name="MacCready J.S."/>
            <person name="Roggenkamp E.M."/>
            <person name="Gdanetz K."/>
            <person name="Chilvers M.I."/>
        </authorList>
    </citation>
    <scope>NUCLEOTIDE SEQUENCE</scope>
    <source>
        <strain evidence="21">PM02</strain>
    </source>
</reference>
<dbReference type="PIRSF" id="PIRSF001382">
    <property type="entry name" value="TrpG-trpC-trpF"/>
    <property type="match status" value="1"/>
</dbReference>
<evidence type="ECO:0000256" key="5">
    <source>
        <dbReference type="ARBA" id="ARBA00004696"/>
    </source>
</evidence>
<dbReference type="InterPro" id="IPR013785">
    <property type="entry name" value="Aldolase_TIM"/>
</dbReference>
<dbReference type="PROSITE" id="PS51273">
    <property type="entry name" value="GATASE_TYPE_1"/>
    <property type="match status" value="1"/>
</dbReference>
<evidence type="ECO:0000256" key="6">
    <source>
        <dbReference type="ARBA" id="ARBA00004873"/>
    </source>
</evidence>
<dbReference type="GO" id="GO:0005829">
    <property type="term" value="C:cytosol"/>
    <property type="evidence" value="ECO:0007669"/>
    <property type="project" value="TreeGrafter"/>
</dbReference>
<organism evidence="21 22">
    <name type="scientific">Phyllachora maydis</name>
    <dbReference type="NCBI Taxonomy" id="1825666"/>
    <lineage>
        <taxon>Eukaryota</taxon>
        <taxon>Fungi</taxon>
        <taxon>Dikarya</taxon>
        <taxon>Ascomycota</taxon>
        <taxon>Pezizomycotina</taxon>
        <taxon>Sordariomycetes</taxon>
        <taxon>Sordariomycetidae</taxon>
        <taxon>Phyllachorales</taxon>
        <taxon>Phyllachoraceae</taxon>
        <taxon>Phyllachora</taxon>
    </lineage>
</organism>
<evidence type="ECO:0000313" key="21">
    <source>
        <dbReference type="EMBL" id="KAK2072471.1"/>
    </source>
</evidence>
<evidence type="ECO:0000256" key="15">
    <source>
        <dbReference type="ARBA" id="ARBA00047683"/>
    </source>
</evidence>
<dbReference type="FunFam" id="3.20.20.70:FF:000136">
    <property type="entry name" value="Multifunctional tryptophan biosynthesis protein"/>
    <property type="match status" value="1"/>
</dbReference>
<dbReference type="InterPro" id="IPR011060">
    <property type="entry name" value="RibuloseP-bd_barrel"/>
</dbReference>
<comment type="catalytic activity">
    <reaction evidence="1 16">
        <text>N-(5-phospho-beta-D-ribosyl)anthranilate = 1-(2-carboxyphenylamino)-1-deoxy-D-ribulose 5-phosphate</text>
        <dbReference type="Rhea" id="RHEA:21540"/>
        <dbReference type="ChEBI" id="CHEBI:18277"/>
        <dbReference type="ChEBI" id="CHEBI:58613"/>
        <dbReference type="EC" id="5.3.1.24"/>
    </reaction>
</comment>
<keyword evidence="12 16" id="KW-0413">Isomerase</keyword>
<evidence type="ECO:0000259" key="19">
    <source>
        <dbReference type="Pfam" id="PF00218"/>
    </source>
</evidence>
<dbReference type="Proteomes" id="UP001217918">
    <property type="component" value="Unassembled WGS sequence"/>
</dbReference>
<evidence type="ECO:0000256" key="10">
    <source>
        <dbReference type="ARBA" id="ARBA00022962"/>
    </source>
</evidence>
<evidence type="ECO:0000256" key="1">
    <source>
        <dbReference type="ARBA" id="ARBA00001164"/>
    </source>
</evidence>
<dbReference type="InterPro" id="IPR029062">
    <property type="entry name" value="Class_I_gatase-like"/>
</dbReference>
<dbReference type="InterPro" id="IPR013798">
    <property type="entry name" value="Indole-3-glycerol_P_synth_dom"/>
</dbReference>
<comment type="caution">
    <text evidence="21">The sequence shown here is derived from an EMBL/GenBank/DDBJ whole genome shotgun (WGS) entry which is preliminary data.</text>
</comment>
<evidence type="ECO:0000256" key="7">
    <source>
        <dbReference type="ARBA" id="ARBA00022605"/>
    </source>
</evidence>
<dbReference type="SUPFAM" id="SSF51366">
    <property type="entry name" value="Ribulose-phoshate binding barrel"/>
    <property type="match status" value="2"/>
</dbReference>
<dbReference type="InterPro" id="IPR006221">
    <property type="entry name" value="TrpG/PapA_dom"/>
</dbReference>
<gene>
    <name evidence="21" type="ORF">P8C59_006823</name>
</gene>
<dbReference type="SUPFAM" id="SSF52317">
    <property type="entry name" value="Class I glutamine amidotransferase-like"/>
    <property type="match status" value="1"/>
</dbReference>
<evidence type="ECO:0000256" key="8">
    <source>
        <dbReference type="ARBA" id="ARBA00022793"/>
    </source>
</evidence>
<comment type="pathway">
    <text evidence="5 16">Amino-acid biosynthesis; L-tryptophan biosynthesis; L-tryptophan from chorismate: step 4/5.</text>
</comment>
<dbReference type="InterPro" id="IPR001468">
    <property type="entry name" value="Indole-3-GlycerolPSynthase_CS"/>
</dbReference>
<keyword evidence="14" id="KW-0511">Multifunctional enzyme</keyword>
<dbReference type="InterPro" id="IPR001240">
    <property type="entry name" value="PRAI_dom"/>
</dbReference>
<sequence length="791" mass="84897">MKSEISFRNKENVKMDITDHSPRHPKPSPPVPTASNLVLIDNYDSFTWNVYQYLVLEGAIVTVIRNDKITLEELIAKKPTQLVISPGPGHPNTDSGISRDAIRHFAGKIPIFGVCMGLQCVFDVYGGDVGSAGEILHGKTSPLSHDSKGVYAGLSQQIPVTRYHSLAGTPVTLPSCLEVTATISRDDGSQGVIMGVRHKEYTIEAVQFHPESILSADGRAMVRNFLHFQGGTWAENERLQKAAPAASVEAGASGSQPQPPASGKDKGPNILQRIYAHRKAAVEAQKQVPSQRPADLAAAYALNAAPPQISLVDRLRQSPFAVALMAEVKRASPSKGVFALDMDAPTQARQYALAGASVISVLTEPAWFKGGLDDLRAVRAVVDGLPGRPAVLRKEFVFDEYQILEARLAGADTVLLIVKMLTAPGELERLYRYSLDLGMEPLVEVQNAEEMAKAIKLGAKVIGVNNRNLESFDVDLGTTGRLRSMVPEGTFLCALSGIQTHKDVQDCLQDGVNGILVGESIMRAPNARHFILELCAGPEAVAAAQNQAKECPQPLLVKICGTRTPEAAAEAVRVGADFVGVILVPGSKRCASREAALAIAEAFHAEKAKAASTTTPGKRHLPKTAANEFFPFHARTLASRVPLLVGVFMNQPLEDIIEMQQLYRLDLVQLHGDEPIEWASFIPVPVIRKFRPGQPGLGLRGHHALPLLDSGAGSGLALDTNSVKETLEKDEGLTVILAGGLQPDNVAQAVKDLGPLADRVLAVDVSSGVETDGKQDLDKIRAFVKAAKTVR</sequence>
<dbReference type="HAMAP" id="MF_00135">
    <property type="entry name" value="PRAI"/>
    <property type="match status" value="1"/>
</dbReference>
<dbReference type="PROSITE" id="PS00614">
    <property type="entry name" value="IGPS"/>
    <property type="match status" value="1"/>
</dbReference>
<feature type="compositionally biased region" description="Basic and acidic residues" evidence="17">
    <location>
        <begin position="1"/>
        <end position="22"/>
    </location>
</feature>
<dbReference type="EC" id="4.1.3.27" evidence="16"/>
<dbReference type="EC" id="5.3.1.24" evidence="16"/>
<dbReference type="GO" id="GO:0000162">
    <property type="term" value="P:L-tryptophan biosynthetic process"/>
    <property type="evidence" value="ECO:0007669"/>
    <property type="project" value="UniProtKB-UniRule"/>
</dbReference>
<dbReference type="Pfam" id="PF00218">
    <property type="entry name" value="IGPS"/>
    <property type="match status" value="1"/>
</dbReference>
<dbReference type="PANTHER" id="PTHR43418:SF4">
    <property type="entry name" value="MULTIFUNCTIONAL TRYPTOPHAN BIOSYNTHESIS PROTEIN"/>
    <property type="match status" value="1"/>
</dbReference>
<feature type="region of interest" description="Disordered" evidence="17">
    <location>
        <begin position="240"/>
        <end position="268"/>
    </location>
</feature>
<evidence type="ECO:0000256" key="12">
    <source>
        <dbReference type="ARBA" id="ARBA00023235"/>
    </source>
</evidence>